<feature type="repeat" description="TPR" evidence="7">
    <location>
        <begin position="438"/>
        <end position="471"/>
    </location>
</feature>
<proteinExistence type="predicted"/>
<dbReference type="PANTHER" id="PTHR13416">
    <property type="match status" value="1"/>
</dbReference>
<organism evidence="10 11">
    <name type="scientific">Desulfosarcina widdelii</name>
    <dbReference type="NCBI Taxonomy" id="947919"/>
    <lineage>
        <taxon>Bacteria</taxon>
        <taxon>Pseudomonadati</taxon>
        <taxon>Thermodesulfobacteriota</taxon>
        <taxon>Desulfobacteria</taxon>
        <taxon>Desulfobacterales</taxon>
        <taxon>Desulfosarcinaceae</taxon>
        <taxon>Desulfosarcina</taxon>
    </lineage>
</organism>
<feature type="repeat" description="TPR" evidence="7">
    <location>
        <begin position="472"/>
        <end position="505"/>
    </location>
</feature>
<dbReference type="PROSITE" id="PS50005">
    <property type="entry name" value="TPR"/>
    <property type="match status" value="2"/>
</dbReference>
<dbReference type="GO" id="GO:0006629">
    <property type="term" value="P:lipid metabolic process"/>
    <property type="evidence" value="ECO:0007669"/>
    <property type="project" value="TreeGrafter"/>
</dbReference>
<reference evidence="10 11" key="1">
    <citation type="submission" date="2019-11" db="EMBL/GenBank/DDBJ databases">
        <title>Comparative genomics of hydrocarbon-degrading Desulfosarcina strains.</title>
        <authorList>
            <person name="Watanabe M."/>
            <person name="Kojima H."/>
            <person name="Fukui M."/>
        </authorList>
    </citation>
    <scope>NUCLEOTIDE SEQUENCE [LARGE SCALE GENOMIC DNA]</scope>
    <source>
        <strain evidence="10 11">PP31</strain>
    </source>
</reference>
<dbReference type="EMBL" id="AP021875">
    <property type="protein sequence ID" value="BBO75488.1"/>
    <property type="molecule type" value="Genomic_DNA"/>
</dbReference>
<dbReference type="KEGG" id="dwd:DSCW_29050"/>
<gene>
    <name evidence="10" type="ORF">DSCW_29050</name>
</gene>
<dbReference type="SUPFAM" id="SSF48452">
    <property type="entry name" value="TPR-like"/>
    <property type="match status" value="1"/>
</dbReference>
<dbReference type="GO" id="GO:0012505">
    <property type="term" value="C:endomembrane system"/>
    <property type="evidence" value="ECO:0007669"/>
    <property type="project" value="UniProtKB-SubCell"/>
</dbReference>
<evidence type="ECO:0000313" key="11">
    <source>
        <dbReference type="Proteomes" id="UP000427769"/>
    </source>
</evidence>
<feature type="region of interest" description="Disordered" evidence="8">
    <location>
        <begin position="403"/>
        <end position="439"/>
    </location>
</feature>
<name>A0A5K7Z3D1_9BACT</name>
<dbReference type="SMART" id="SM00028">
    <property type="entry name" value="TPR"/>
    <property type="match status" value="2"/>
</dbReference>
<evidence type="ECO:0000256" key="8">
    <source>
        <dbReference type="SAM" id="MobiDB-lite"/>
    </source>
</evidence>
<evidence type="ECO:0000256" key="7">
    <source>
        <dbReference type="PROSITE-ProRule" id="PRU00339"/>
    </source>
</evidence>
<dbReference type="Pfam" id="PF13432">
    <property type="entry name" value="TPR_16"/>
    <property type="match status" value="1"/>
</dbReference>
<dbReference type="AlphaFoldDB" id="A0A5K7Z3D1"/>
<evidence type="ECO:0000256" key="5">
    <source>
        <dbReference type="ARBA" id="ARBA00022989"/>
    </source>
</evidence>
<evidence type="ECO:0000256" key="6">
    <source>
        <dbReference type="ARBA" id="ARBA00023136"/>
    </source>
</evidence>
<sequence>MSEDSFTEVSHASWGGRIKTSFKGLFFGLILFLGAFPLLFWNEGRAIKRYQTLKEGEGVVISASPDRVDPANQGRLVHLSGTADTRQTLTDDAFAVSITALRLKRTVEMYQWKENKSTRTEKKAGGGEKKVTTYSYSRVWSSSLIRSSGFKRRSGHENPGSMPFPSQTRNATLVTVGAFRLSPALIQEIDNWKPVAVDSSSPVPAALGSRGMIHGDGYYRGDDPGNPAIGDVRITFKAVYPGPVSLIAAQQGSSFAPYATKTGGTISLLQTGIHSAVDMFKTAHFHNRLLTWGLRAGGVLMMFIGLTLLLKPLSVFADVIPFVGNIVQAGTGLIAFVLALFFGFMVMGVAWIFYRPVLGFSLMGVGTALVVWVIWRRKKASKPAKAPLPPPVQPVVGGASIPAVGKSPVPGPPPPPGPPRAPSAMPNPAPSDPPPPTADAWIKTGKQAYVAGRFDDAAEAFEKAIQLDSQNGSALYNLGVVRNKNGDTAGAIEVFKQAARLGHQRATKLLSSQGLDW</sequence>
<evidence type="ECO:0000256" key="2">
    <source>
        <dbReference type="ARBA" id="ARBA00004586"/>
    </source>
</evidence>
<evidence type="ECO:0000256" key="9">
    <source>
        <dbReference type="SAM" id="Phobius"/>
    </source>
</evidence>
<feature type="transmembrane region" description="Helical" evidence="9">
    <location>
        <begin position="330"/>
        <end position="350"/>
    </location>
</feature>
<feature type="compositionally biased region" description="Pro residues" evidence="8">
    <location>
        <begin position="409"/>
        <end position="437"/>
    </location>
</feature>
<feature type="transmembrane region" description="Helical" evidence="9">
    <location>
        <begin position="20"/>
        <end position="41"/>
    </location>
</feature>
<evidence type="ECO:0000256" key="1">
    <source>
        <dbReference type="ARBA" id="ARBA00004127"/>
    </source>
</evidence>
<dbReference type="InterPro" id="IPR012430">
    <property type="entry name" value="TMEM43_fam"/>
</dbReference>
<feature type="transmembrane region" description="Helical" evidence="9">
    <location>
        <begin position="289"/>
        <end position="310"/>
    </location>
</feature>
<keyword evidence="5 9" id="KW-1133">Transmembrane helix</keyword>
<accession>A0A5K7Z3D1</accession>
<dbReference type="InterPro" id="IPR011990">
    <property type="entry name" value="TPR-like_helical_dom_sf"/>
</dbReference>
<dbReference type="RefSeq" id="WP_155304405.1">
    <property type="nucleotide sequence ID" value="NZ_AP021875.1"/>
</dbReference>
<dbReference type="Gene3D" id="1.25.40.10">
    <property type="entry name" value="Tetratricopeptide repeat domain"/>
    <property type="match status" value="1"/>
</dbReference>
<keyword evidence="6 9" id="KW-0472">Membrane</keyword>
<keyword evidence="4" id="KW-0256">Endoplasmic reticulum</keyword>
<evidence type="ECO:0000313" key="10">
    <source>
        <dbReference type="EMBL" id="BBO75488.1"/>
    </source>
</evidence>
<keyword evidence="7" id="KW-0802">TPR repeat</keyword>
<dbReference type="GO" id="GO:0071763">
    <property type="term" value="P:nuclear membrane organization"/>
    <property type="evidence" value="ECO:0007669"/>
    <property type="project" value="TreeGrafter"/>
</dbReference>
<keyword evidence="3 9" id="KW-0812">Transmembrane</keyword>
<feature type="transmembrane region" description="Helical" evidence="9">
    <location>
        <begin position="357"/>
        <end position="375"/>
    </location>
</feature>
<protein>
    <submittedName>
        <fullName evidence="10">Uncharacterized protein</fullName>
    </submittedName>
</protein>
<keyword evidence="11" id="KW-1185">Reference proteome</keyword>
<dbReference type="InterPro" id="IPR019734">
    <property type="entry name" value="TPR_rpt"/>
</dbReference>
<evidence type="ECO:0000256" key="4">
    <source>
        <dbReference type="ARBA" id="ARBA00022824"/>
    </source>
</evidence>
<dbReference type="PANTHER" id="PTHR13416:SF2">
    <property type="entry name" value="TRANSMEMBRANE PROTEIN 43"/>
    <property type="match status" value="1"/>
</dbReference>
<dbReference type="OrthoDB" id="273988at2"/>
<dbReference type="Proteomes" id="UP000427769">
    <property type="component" value="Chromosome"/>
</dbReference>
<dbReference type="Pfam" id="PF07787">
    <property type="entry name" value="TMEM43"/>
    <property type="match status" value="1"/>
</dbReference>
<evidence type="ECO:0000256" key="3">
    <source>
        <dbReference type="ARBA" id="ARBA00022692"/>
    </source>
</evidence>
<comment type="subcellular location">
    <subcellularLocation>
        <location evidence="1">Endomembrane system</location>
        <topology evidence="1">Multi-pass membrane protein</topology>
    </subcellularLocation>
    <subcellularLocation>
        <location evidence="2">Endoplasmic reticulum membrane</location>
    </subcellularLocation>
</comment>